<dbReference type="RefSeq" id="WP_159457050.1">
    <property type="nucleotide sequence ID" value="NZ_FWFN01000002.1"/>
</dbReference>
<evidence type="ECO:0000256" key="4">
    <source>
        <dbReference type="ARBA" id="ARBA00023163"/>
    </source>
</evidence>
<dbReference type="InterPro" id="IPR018060">
    <property type="entry name" value="HTH_AraC"/>
</dbReference>
<dbReference type="SUPFAM" id="SSF46689">
    <property type="entry name" value="Homeodomain-like"/>
    <property type="match status" value="1"/>
</dbReference>
<keyword evidence="4" id="KW-0804">Transcription</keyword>
<sequence length="312" mass="35114">MIEKFTSSSIPTGRRLDFWNELCEQSLRGTTVDSESRAFRAEMWRLSLGDTTLLRPRSDASTVRRPADPSGCEGRSVVLHMQVGGRSRMQLRDRTIELAPGDFVLTDAGHGYVFDLSQGHDLIVVEMPMEVLQSRIDGLAGHLDRAQTIFTPGGRLFREFLFSLWRQDYIGAGDPVFGQGASQVLADLWVMALRQGQEEPQALKGRKEALRQRILAFMDAELFDPELTIAQIASEFGLSPRSLQALFSEMGTTPTRYILSKRLDRAADCLLAEPGRSVTEIAFEQGFNDSAYFARRFRAKFGVTPTQWRQRT</sequence>
<organism evidence="6 7">
    <name type="scientific">Pseudooceanicola marinus</name>
    <dbReference type="NCBI Taxonomy" id="396013"/>
    <lineage>
        <taxon>Bacteria</taxon>
        <taxon>Pseudomonadati</taxon>
        <taxon>Pseudomonadota</taxon>
        <taxon>Alphaproteobacteria</taxon>
        <taxon>Rhodobacterales</taxon>
        <taxon>Paracoccaceae</taxon>
        <taxon>Pseudooceanicola</taxon>
    </lineage>
</organism>
<dbReference type="InterPro" id="IPR020449">
    <property type="entry name" value="Tscrpt_reg_AraC-type_HTH"/>
</dbReference>
<dbReference type="Pfam" id="PF12833">
    <property type="entry name" value="HTH_18"/>
    <property type="match status" value="1"/>
</dbReference>
<dbReference type="PANTHER" id="PTHR46796:SF6">
    <property type="entry name" value="ARAC SUBFAMILY"/>
    <property type="match status" value="1"/>
</dbReference>
<keyword evidence="1" id="KW-0805">Transcription regulation</keyword>
<dbReference type="SUPFAM" id="SSF51215">
    <property type="entry name" value="Regulatory protein AraC"/>
    <property type="match status" value="1"/>
</dbReference>
<keyword evidence="3" id="KW-0010">Activator</keyword>
<evidence type="ECO:0000256" key="2">
    <source>
        <dbReference type="ARBA" id="ARBA00023125"/>
    </source>
</evidence>
<dbReference type="SMART" id="SM00342">
    <property type="entry name" value="HTH_ARAC"/>
    <property type="match status" value="1"/>
</dbReference>
<name>A0A1X6YUS9_9RHOB</name>
<dbReference type="Pfam" id="PF14525">
    <property type="entry name" value="AraC_binding_2"/>
    <property type="match status" value="1"/>
</dbReference>
<dbReference type="EMBL" id="FWFN01000002">
    <property type="protein sequence ID" value="SLN31788.1"/>
    <property type="molecule type" value="Genomic_DNA"/>
</dbReference>
<evidence type="ECO:0000313" key="6">
    <source>
        <dbReference type="EMBL" id="SLN31788.1"/>
    </source>
</evidence>
<reference evidence="6 7" key="1">
    <citation type="submission" date="2017-03" db="EMBL/GenBank/DDBJ databases">
        <authorList>
            <person name="Afonso C.L."/>
            <person name="Miller P.J."/>
            <person name="Scott M.A."/>
            <person name="Spackman E."/>
            <person name="Goraichik I."/>
            <person name="Dimitrov K.M."/>
            <person name="Suarez D.L."/>
            <person name="Swayne D.E."/>
        </authorList>
    </citation>
    <scope>NUCLEOTIDE SEQUENCE [LARGE SCALE GENOMIC DNA]</scope>
    <source>
        <strain evidence="6 7">CECT 7751</strain>
    </source>
</reference>
<dbReference type="PRINTS" id="PR00032">
    <property type="entry name" value="HTHARAC"/>
</dbReference>
<keyword evidence="7" id="KW-1185">Reference proteome</keyword>
<gene>
    <name evidence="6" type="primary">nphR</name>
    <name evidence="6" type="ORF">PSM7751_01381</name>
</gene>
<keyword evidence="2" id="KW-0238">DNA-binding</keyword>
<dbReference type="InterPro" id="IPR037923">
    <property type="entry name" value="HTH-like"/>
</dbReference>
<dbReference type="Gene3D" id="1.10.10.60">
    <property type="entry name" value="Homeodomain-like"/>
    <property type="match status" value="1"/>
</dbReference>
<evidence type="ECO:0000256" key="1">
    <source>
        <dbReference type="ARBA" id="ARBA00023015"/>
    </source>
</evidence>
<dbReference type="InterPro" id="IPR009057">
    <property type="entry name" value="Homeodomain-like_sf"/>
</dbReference>
<evidence type="ECO:0000313" key="7">
    <source>
        <dbReference type="Proteomes" id="UP000193963"/>
    </source>
</evidence>
<dbReference type="GO" id="GO:0043565">
    <property type="term" value="F:sequence-specific DNA binding"/>
    <property type="evidence" value="ECO:0007669"/>
    <property type="project" value="InterPro"/>
</dbReference>
<dbReference type="GO" id="GO:0003700">
    <property type="term" value="F:DNA-binding transcription factor activity"/>
    <property type="evidence" value="ECO:0007669"/>
    <property type="project" value="InterPro"/>
</dbReference>
<proteinExistence type="predicted"/>
<feature type="domain" description="HTH araC/xylS-type" evidence="5">
    <location>
        <begin position="212"/>
        <end position="311"/>
    </location>
</feature>
<dbReference type="InterPro" id="IPR018062">
    <property type="entry name" value="HTH_AraC-typ_CS"/>
</dbReference>
<accession>A0A1X6YUS9</accession>
<dbReference type="PANTHER" id="PTHR46796">
    <property type="entry name" value="HTH-TYPE TRANSCRIPTIONAL ACTIVATOR RHAS-RELATED"/>
    <property type="match status" value="1"/>
</dbReference>
<dbReference type="AlphaFoldDB" id="A0A1X6YUS9"/>
<evidence type="ECO:0000256" key="3">
    <source>
        <dbReference type="ARBA" id="ARBA00023159"/>
    </source>
</evidence>
<dbReference type="Proteomes" id="UP000193963">
    <property type="component" value="Unassembled WGS sequence"/>
</dbReference>
<dbReference type="InterPro" id="IPR035418">
    <property type="entry name" value="AraC-bd_2"/>
</dbReference>
<protein>
    <submittedName>
        <fullName evidence="6">Transcriptional activator NphR</fullName>
    </submittedName>
</protein>
<evidence type="ECO:0000259" key="5">
    <source>
        <dbReference type="PROSITE" id="PS01124"/>
    </source>
</evidence>
<dbReference type="PROSITE" id="PS01124">
    <property type="entry name" value="HTH_ARAC_FAMILY_2"/>
    <property type="match status" value="1"/>
</dbReference>
<dbReference type="PROSITE" id="PS00041">
    <property type="entry name" value="HTH_ARAC_FAMILY_1"/>
    <property type="match status" value="1"/>
</dbReference>
<dbReference type="InterPro" id="IPR050204">
    <property type="entry name" value="AraC_XylS_family_regulators"/>
</dbReference>
<dbReference type="OrthoDB" id="8004517at2"/>